<comment type="caution">
    <text evidence="6">The sequence shown here is derived from an EMBL/GenBank/DDBJ whole genome shotgun (WGS) entry which is preliminary data.</text>
</comment>
<dbReference type="Pfam" id="PF07714">
    <property type="entry name" value="PK_Tyr_Ser-Thr"/>
    <property type="match status" value="1"/>
</dbReference>
<dbReference type="VEuPathDB" id="FungiDB:RhiirFUN_017532"/>
<evidence type="ECO:0000256" key="4">
    <source>
        <dbReference type="ARBA" id="ARBA00022840"/>
    </source>
</evidence>
<dbReference type="PANTHER" id="PTHR44329">
    <property type="entry name" value="SERINE/THREONINE-PROTEIN KINASE TNNI3K-RELATED"/>
    <property type="match status" value="1"/>
</dbReference>
<dbReference type="InterPro" id="IPR001245">
    <property type="entry name" value="Ser-Thr/Tyr_kinase_cat_dom"/>
</dbReference>
<dbReference type="PROSITE" id="PS50011">
    <property type="entry name" value="PROTEIN_KINASE_DOM"/>
    <property type="match status" value="1"/>
</dbReference>
<evidence type="ECO:0000259" key="5">
    <source>
        <dbReference type="PROSITE" id="PS50011"/>
    </source>
</evidence>
<keyword evidence="2" id="KW-0547">Nucleotide-binding</keyword>
<dbReference type="EMBL" id="LLXH01000646">
    <property type="protein sequence ID" value="PKC64348.1"/>
    <property type="molecule type" value="Genomic_DNA"/>
</dbReference>
<dbReference type="VEuPathDB" id="FungiDB:RhiirFUN_021702"/>
<evidence type="ECO:0000313" key="7">
    <source>
        <dbReference type="Proteomes" id="UP000232688"/>
    </source>
</evidence>
<dbReference type="SUPFAM" id="SSF56112">
    <property type="entry name" value="Protein kinase-like (PK-like)"/>
    <property type="match status" value="2"/>
</dbReference>
<name>A0A2N0RM56_9GLOM</name>
<evidence type="ECO:0000256" key="3">
    <source>
        <dbReference type="ARBA" id="ARBA00022777"/>
    </source>
</evidence>
<accession>A0A2N0RM56</accession>
<dbReference type="GO" id="GO:0005524">
    <property type="term" value="F:ATP binding"/>
    <property type="evidence" value="ECO:0007669"/>
    <property type="project" value="UniProtKB-KW"/>
</dbReference>
<gene>
    <name evidence="6" type="ORF">RhiirA1_462543</name>
</gene>
<keyword evidence="1" id="KW-0808">Transferase</keyword>
<evidence type="ECO:0000256" key="1">
    <source>
        <dbReference type="ARBA" id="ARBA00022679"/>
    </source>
</evidence>
<dbReference type="PRINTS" id="PR00109">
    <property type="entry name" value="TYRKINASE"/>
</dbReference>
<dbReference type="PANTHER" id="PTHR44329:SF288">
    <property type="entry name" value="MITOGEN-ACTIVATED PROTEIN KINASE KINASE KINASE 20"/>
    <property type="match status" value="1"/>
</dbReference>
<dbReference type="InterPro" id="IPR011009">
    <property type="entry name" value="Kinase-like_dom_sf"/>
</dbReference>
<organism evidence="6 7">
    <name type="scientific">Rhizophagus irregularis</name>
    <dbReference type="NCBI Taxonomy" id="588596"/>
    <lineage>
        <taxon>Eukaryota</taxon>
        <taxon>Fungi</taxon>
        <taxon>Fungi incertae sedis</taxon>
        <taxon>Mucoromycota</taxon>
        <taxon>Glomeromycotina</taxon>
        <taxon>Glomeromycetes</taxon>
        <taxon>Glomerales</taxon>
        <taxon>Glomeraceae</taxon>
        <taxon>Rhizophagus</taxon>
    </lineage>
</organism>
<evidence type="ECO:0000313" key="6">
    <source>
        <dbReference type="EMBL" id="PKC64348.1"/>
    </source>
</evidence>
<dbReference type="InterPro" id="IPR000719">
    <property type="entry name" value="Prot_kinase_dom"/>
</dbReference>
<reference evidence="6 7" key="1">
    <citation type="submission" date="2017-10" db="EMBL/GenBank/DDBJ databases">
        <title>Extensive intraspecific genome diversity in a model arbuscular mycorrhizal fungus.</title>
        <authorList>
            <person name="Chen E.C.H."/>
            <person name="Morin E."/>
            <person name="Baudet D."/>
            <person name="Noel J."/>
            <person name="Ndikumana S."/>
            <person name="Charron P."/>
            <person name="St-Onge C."/>
            <person name="Giorgi J."/>
            <person name="Grigoriev I.V."/>
            <person name="Roux C."/>
            <person name="Martin F.M."/>
            <person name="Corradi N."/>
        </authorList>
    </citation>
    <scope>NUCLEOTIDE SEQUENCE [LARGE SCALE GENOMIC DNA]</scope>
    <source>
        <strain evidence="6 7">A1</strain>
    </source>
</reference>
<dbReference type="VEuPathDB" id="FungiDB:FUN_000142"/>
<dbReference type="AlphaFoldDB" id="A0A2N0RM56"/>
<proteinExistence type="predicted"/>
<keyword evidence="4" id="KW-0067">ATP-binding</keyword>
<dbReference type="InterPro" id="IPR051681">
    <property type="entry name" value="Ser/Thr_Kinases-Pseudokinases"/>
</dbReference>
<feature type="domain" description="Protein kinase" evidence="5">
    <location>
        <begin position="140"/>
        <end position="390"/>
    </location>
</feature>
<dbReference type="GO" id="GO:0004674">
    <property type="term" value="F:protein serine/threonine kinase activity"/>
    <property type="evidence" value="ECO:0007669"/>
    <property type="project" value="TreeGrafter"/>
</dbReference>
<protein>
    <submittedName>
        <fullName evidence="6">Kinase-like protein</fullName>
    </submittedName>
</protein>
<evidence type="ECO:0000256" key="2">
    <source>
        <dbReference type="ARBA" id="ARBA00022741"/>
    </source>
</evidence>
<keyword evidence="3 6" id="KW-0418">Kinase</keyword>
<dbReference type="Proteomes" id="UP000232688">
    <property type="component" value="Unassembled WGS sequence"/>
</dbReference>
<dbReference type="Gene3D" id="1.10.510.10">
    <property type="entry name" value="Transferase(Phosphotransferase) domain 1"/>
    <property type="match status" value="2"/>
</dbReference>
<dbReference type="VEuPathDB" id="FungiDB:RhiirA1_462543"/>
<sequence>MDLSKYWIIKNNNGKRIFDKLKDEDYANAKQLNIKSSLSENDKYGWHFITPEVLRGKPYTKAAGIYSFGPKQYEDLKVEYLKLMKRCWDPDPSKTTTAEELYENFDGWHDKLLIITNNVNSISIDKRIPSTTEWIPFPQIINLEEIAEGGFGIVYQAIWRNKKVAVKKFARSENSNTYFLNELRTHCKCCDCGCINKCYGITKDPITEEYMLVLQFADGGNLHEYLKNNFSNITWKEKLNILHQISMGLRNIHKIDFTHRDLHSGNILHFESNLYKSFQVADLGLAQPENISNDEINGVIPYMAPEIFIGSKFSKASDVYSMGMIMWEITTGCKPFSNVEHDYKLIYEIIDGKRPKITEDTPECIADLMIRCWDSDPGKRPSMDEIHKLLSDMKNEEFIGADQKRLELIGLKKLGPEYNEKPHSKAIYTSRSLSSYSDKFISLTKQDRQGYITREYEFDI</sequence>
<reference evidence="6 7" key="2">
    <citation type="submission" date="2017-10" db="EMBL/GenBank/DDBJ databases">
        <title>Genome analyses suggest a sexual origin of heterokaryosis in a supposedly ancient asexual fungus.</title>
        <authorList>
            <person name="Corradi N."/>
            <person name="Sedzielewska K."/>
            <person name="Noel J."/>
            <person name="Charron P."/>
            <person name="Farinelli L."/>
            <person name="Marton T."/>
            <person name="Kruger M."/>
            <person name="Pelin A."/>
            <person name="Brachmann A."/>
            <person name="Corradi N."/>
        </authorList>
    </citation>
    <scope>NUCLEOTIDE SEQUENCE [LARGE SCALE GENOMIC DNA]</scope>
    <source>
        <strain evidence="6 7">A1</strain>
    </source>
</reference>
<dbReference type="VEuPathDB" id="FungiDB:FUN_024705"/>